<dbReference type="EMBL" id="LAZR01000145">
    <property type="protein sequence ID" value="KKN86669.1"/>
    <property type="molecule type" value="Genomic_DNA"/>
</dbReference>
<dbReference type="PANTHER" id="PTHR40980:SF4">
    <property type="entry name" value="TONB-DEPENDENT RECEPTOR-LIKE BETA-BARREL DOMAIN-CONTAINING PROTEIN"/>
    <property type="match status" value="1"/>
</dbReference>
<evidence type="ECO:0000313" key="6">
    <source>
        <dbReference type="EMBL" id="KKN86669.1"/>
    </source>
</evidence>
<dbReference type="PANTHER" id="PTHR40980">
    <property type="entry name" value="PLUG DOMAIN-CONTAINING PROTEIN"/>
    <property type="match status" value="1"/>
</dbReference>
<dbReference type="AlphaFoldDB" id="A0A0F9U4V5"/>
<gene>
    <name evidence="6" type="ORF">LCGC14_0266320</name>
</gene>
<comment type="caution">
    <text evidence="6">The sequence shown here is derived from an EMBL/GenBank/DDBJ whole genome shotgun (WGS) entry which is preliminary data.</text>
</comment>
<dbReference type="Gene3D" id="2.170.130.10">
    <property type="entry name" value="TonB-dependent receptor, plug domain"/>
    <property type="match status" value="1"/>
</dbReference>
<proteinExistence type="predicted"/>
<organism evidence="6">
    <name type="scientific">marine sediment metagenome</name>
    <dbReference type="NCBI Taxonomy" id="412755"/>
    <lineage>
        <taxon>unclassified sequences</taxon>
        <taxon>metagenomes</taxon>
        <taxon>ecological metagenomes</taxon>
    </lineage>
</organism>
<protein>
    <recommendedName>
        <fullName evidence="7">Outer membrane protein beta-barrel domain-containing protein</fullName>
    </recommendedName>
</protein>
<dbReference type="InterPro" id="IPR008969">
    <property type="entry name" value="CarboxyPept-like_regulatory"/>
</dbReference>
<dbReference type="SUPFAM" id="SSF56935">
    <property type="entry name" value="Porins"/>
    <property type="match status" value="1"/>
</dbReference>
<evidence type="ECO:0008006" key="7">
    <source>
        <dbReference type="Google" id="ProtNLM"/>
    </source>
</evidence>
<evidence type="ECO:0000256" key="2">
    <source>
        <dbReference type="ARBA" id="ARBA00023136"/>
    </source>
</evidence>
<feature type="domain" description="TonB-dependent receptor plug" evidence="4">
    <location>
        <begin position="124"/>
        <end position="208"/>
    </location>
</feature>
<evidence type="ECO:0000256" key="1">
    <source>
        <dbReference type="ARBA" id="ARBA00004442"/>
    </source>
</evidence>
<dbReference type="InterPro" id="IPR036942">
    <property type="entry name" value="Beta-barrel_TonB_sf"/>
</dbReference>
<dbReference type="Gene3D" id="2.40.170.20">
    <property type="entry name" value="TonB-dependent receptor, beta-barrel domain"/>
    <property type="match status" value="1"/>
</dbReference>
<accession>A0A0F9U4V5</accession>
<keyword evidence="2" id="KW-0472">Membrane</keyword>
<comment type="subcellular location">
    <subcellularLocation>
        <location evidence="1">Cell outer membrane</location>
    </subcellularLocation>
</comment>
<dbReference type="GO" id="GO:0009279">
    <property type="term" value="C:cell outer membrane"/>
    <property type="evidence" value="ECO:0007669"/>
    <property type="project" value="UniProtKB-SubCell"/>
</dbReference>
<dbReference type="InterPro" id="IPR041700">
    <property type="entry name" value="OMP_b-brl_3"/>
</dbReference>
<sequence>MKFYFSFLLLLLTSVSLFSQSVNVTGNIVDGSGSEIPFASVVFTTNKDSINSSGTLANENGIFSLTLKKDDYVAVISVAGLVSKKFRFNFLNSEDSIELGELIIEAETQLEEVVVRNTTSATKLDIDKKVYDVSKDLISKGGTLLDVMQNVPSVQVDADGSLSLRGNANVLILLDGKPSGFTSGAEFLRSIPSSSIAKVEVITNPSAKFTAEGDAGIINVILKKGSVKKLNGSAELFTGYRLNIGTNVNLNGATKNGSWYTNTGIGYSEPLGKSRISLDNFQTTPDSTEQISDRLRKQVYALLNVGGSRNLNEKQTLSGSITYRKVKADNENFTNYEDFKDRELTSIINRSEEEEQKGNFVQGRTDYSILLDTLGHKLELGISGEFANDFDNARILESTLFPNPNDDGIDLTSNQENRRQFLLSADYILPLLRNAKFEIGYLATLSSTENDFGVSTASETGFVNIPEFTNETEYRENVHAFYTQYGKSWETFSYKVGLRSETTSILIEANASNFEQRKNYTDLFPSLFFNFTPRETGSYGLSFSRRIGRPYYKLVVPFSSYTDNRNIFVGNPDINPRYISSAELSYSGNVFEKFQINPTLYLRDTKNESEFFVEKSVITVGSETREVFASTIANIGNYTAYGLELGISYEPTNWWNIYLETTFNGFKQVGSFRGASFDGEGLLFYGRFNQTISLLKSMKFQWQNNYRGPIETGQYRRKGIYYMNFGLSNNIFNDKYTLTVNYSDVLNSNKRVVTSYGSDFIRELELQNRVPQINISLSYRFDSKSRVKEGLQYDDIKIIN</sequence>
<evidence type="ECO:0000259" key="4">
    <source>
        <dbReference type="Pfam" id="PF07715"/>
    </source>
</evidence>
<evidence type="ECO:0000259" key="5">
    <source>
        <dbReference type="Pfam" id="PF14905"/>
    </source>
</evidence>
<dbReference type="InterPro" id="IPR037066">
    <property type="entry name" value="Plug_dom_sf"/>
</dbReference>
<dbReference type="Pfam" id="PF07715">
    <property type="entry name" value="Plug"/>
    <property type="match status" value="1"/>
</dbReference>
<dbReference type="SUPFAM" id="SSF49464">
    <property type="entry name" value="Carboxypeptidase regulatory domain-like"/>
    <property type="match status" value="1"/>
</dbReference>
<name>A0A0F9U4V5_9ZZZZ</name>
<dbReference type="InterPro" id="IPR012910">
    <property type="entry name" value="Plug_dom"/>
</dbReference>
<evidence type="ECO:0000256" key="3">
    <source>
        <dbReference type="ARBA" id="ARBA00023237"/>
    </source>
</evidence>
<keyword evidence="3" id="KW-0998">Cell outer membrane</keyword>
<reference evidence="6" key="1">
    <citation type="journal article" date="2015" name="Nature">
        <title>Complex archaea that bridge the gap between prokaryotes and eukaryotes.</title>
        <authorList>
            <person name="Spang A."/>
            <person name="Saw J.H."/>
            <person name="Jorgensen S.L."/>
            <person name="Zaremba-Niedzwiedzka K."/>
            <person name="Martijn J."/>
            <person name="Lind A.E."/>
            <person name="van Eijk R."/>
            <person name="Schleper C."/>
            <person name="Guy L."/>
            <person name="Ettema T.J."/>
        </authorList>
    </citation>
    <scope>NUCLEOTIDE SEQUENCE</scope>
</reference>
<dbReference type="Pfam" id="PF14905">
    <property type="entry name" value="OMP_b-brl_3"/>
    <property type="match status" value="1"/>
</dbReference>
<feature type="domain" description="Outer membrane protein beta-barrel" evidence="5">
    <location>
        <begin position="371"/>
        <end position="779"/>
    </location>
</feature>